<dbReference type="InterPro" id="IPR011664">
    <property type="entry name" value="Abi_system_AbiD/AbiF-like"/>
</dbReference>
<organism evidence="1 2">
    <name type="scientific">Chromobacterium rhizoryzae</name>
    <dbReference type="NCBI Taxonomy" id="1778675"/>
    <lineage>
        <taxon>Bacteria</taxon>
        <taxon>Pseudomonadati</taxon>
        <taxon>Pseudomonadota</taxon>
        <taxon>Betaproteobacteria</taxon>
        <taxon>Neisseriales</taxon>
        <taxon>Chromobacteriaceae</taxon>
        <taxon>Chromobacterium</taxon>
    </lineage>
</organism>
<gene>
    <name evidence="1" type="ORF">D1345_22980</name>
</gene>
<reference evidence="1 2" key="1">
    <citation type="submission" date="2018-08" db="EMBL/GenBank/DDBJ databases">
        <title>Complete genome sequence of JP2-74.</title>
        <authorList>
            <person name="Wu L."/>
        </authorList>
    </citation>
    <scope>NUCLEOTIDE SEQUENCE [LARGE SCALE GENOMIC DNA]</scope>
    <source>
        <strain evidence="1 2">JP2-74</strain>
    </source>
</reference>
<dbReference type="EMBL" id="CP031968">
    <property type="protein sequence ID" value="AXT49266.1"/>
    <property type="molecule type" value="Genomic_DNA"/>
</dbReference>
<sequence>MAFTKPPLSVDAQIDLLQKRGMTFPDRARARHYLSHINYYRLRAYWLPFETEPANGDDHVFAPGTNFDTVLATYVFDRELRLLLLDAIERVEISLRTTFAQYLADRYGAFAHDDASLFRDQVAWGISQGKLLKEYQSSHETFAEHYRDRYPELNTPPIWGACELMMFGGLSHWLKNLAAAEDRQAIANAYGLDERVLCSFTHHLTIVRNHCAHHGRVWNRRFALRFTLPKKKPKDIVAAFNPAEPQLLYNTLTMLVYLLDLMSPNHAWRRQIQALIAAHLEIDTTLMGFPVDWRQRSLWRMA</sequence>
<protein>
    <submittedName>
        <fullName evidence="1">Abi family protein</fullName>
    </submittedName>
</protein>
<name>A0AAD0RVH8_9NEIS</name>
<evidence type="ECO:0000313" key="2">
    <source>
        <dbReference type="Proteomes" id="UP000259465"/>
    </source>
</evidence>
<accession>A0AAD0RVH8</accession>
<dbReference type="KEGG" id="crz:D1345_22980"/>
<keyword evidence="2" id="KW-1185">Reference proteome</keyword>
<evidence type="ECO:0000313" key="1">
    <source>
        <dbReference type="EMBL" id="AXT49266.1"/>
    </source>
</evidence>
<dbReference type="Proteomes" id="UP000259465">
    <property type="component" value="Chromosome"/>
</dbReference>
<dbReference type="RefSeq" id="WP_118268664.1">
    <property type="nucleotide sequence ID" value="NZ_CP031968.1"/>
</dbReference>
<proteinExistence type="predicted"/>
<dbReference type="AlphaFoldDB" id="A0AAD0RVH8"/>
<dbReference type="Pfam" id="PF07751">
    <property type="entry name" value="Abi_2"/>
    <property type="match status" value="1"/>
</dbReference>